<dbReference type="Proteomes" id="UP000516160">
    <property type="component" value="Chromosome"/>
</dbReference>
<feature type="transmembrane region" description="Helical" evidence="7">
    <location>
        <begin position="21"/>
        <end position="41"/>
    </location>
</feature>
<feature type="domain" description="MacB-like periplasmic core" evidence="9">
    <location>
        <begin position="21"/>
        <end position="236"/>
    </location>
</feature>
<dbReference type="InterPro" id="IPR003838">
    <property type="entry name" value="ABC3_permease_C"/>
</dbReference>
<dbReference type="EMBL" id="CP058559">
    <property type="protein sequence ID" value="QNO15342.1"/>
    <property type="molecule type" value="Genomic_DNA"/>
</dbReference>
<evidence type="ECO:0000313" key="11">
    <source>
        <dbReference type="Proteomes" id="UP000516160"/>
    </source>
</evidence>
<dbReference type="KEGG" id="acae:HYG86_11485"/>
<evidence type="ECO:0000256" key="3">
    <source>
        <dbReference type="ARBA" id="ARBA00022692"/>
    </source>
</evidence>
<evidence type="ECO:0000256" key="6">
    <source>
        <dbReference type="ARBA" id="ARBA00038076"/>
    </source>
</evidence>
<evidence type="ECO:0000256" key="7">
    <source>
        <dbReference type="SAM" id="Phobius"/>
    </source>
</evidence>
<protein>
    <submittedName>
        <fullName evidence="10">ABC transporter permease</fullName>
    </submittedName>
</protein>
<evidence type="ECO:0000256" key="5">
    <source>
        <dbReference type="ARBA" id="ARBA00023136"/>
    </source>
</evidence>
<feature type="transmembrane region" description="Helical" evidence="7">
    <location>
        <begin position="266"/>
        <end position="296"/>
    </location>
</feature>
<keyword evidence="11" id="KW-1185">Reference proteome</keyword>
<dbReference type="PANTHER" id="PTHR30572">
    <property type="entry name" value="MEMBRANE COMPONENT OF TRANSPORTER-RELATED"/>
    <property type="match status" value="1"/>
</dbReference>
<dbReference type="GO" id="GO:0022857">
    <property type="term" value="F:transmembrane transporter activity"/>
    <property type="evidence" value="ECO:0007669"/>
    <property type="project" value="TreeGrafter"/>
</dbReference>
<dbReference type="RefSeq" id="WP_213165706.1">
    <property type="nucleotide sequence ID" value="NZ_CP058559.1"/>
</dbReference>
<dbReference type="PANTHER" id="PTHR30572:SF4">
    <property type="entry name" value="ABC TRANSPORTER PERMEASE YTRF"/>
    <property type="match status" value="1"/>
</dbReference>
<sequence length="400" mass="43173">MTAKNRIKNAFKNLKEYKLRSFLTLMSIAVGIATLISLVIISQSMERAVGERLGGTVDVIRVLPGHVVPGRDFVPYGSFTEESAKEVEKIRGVEATSTWMVEIAIAEYEGMSAPVEVMGGNPSEIEEFLGGSVELKEGRLIQEGANNEAILSTSTLEHINRWLNADLKVNDVLKINGVKITIVGVMAYDLAGVEVSHRLLMNKDIVKEITNSEDVMLMLVKVNNLNRVYEIKEEIEDTLDEVHGVSGLTTAVAAQSVVDQVGMVTLMIQAVVISIALIALIVGCLGIINVMLMSVLERTRQIGIMKAIGAKNKDILALFLVEASAISLIGGILGVLGGVAISMIANYVISRFIIVNMSLIIAPEVLFGGIVIAVITGIIGGLYPARRAAKMRPVEALRHE</sequence>
<feature type="transmembrane region" description="Helical" evidence="7">
    <location>
        <begin position="316"/>
        <end position="345"/>
    </location>
</feature>
<reference evidence="10 11" key="1">
    <citation type="submission" date="2020-07" db="EMBL/GenBank/DDBJ databases">
        <title>Alkalicella. sp. LB2 genome.</title>
        <authorList>
            <person name="Postec A."/>
            <person name="Quemeneur M."/>
        </authorList>
    </citation>
    <scope>NUCLEOTIDE SEQUENCE [LARGE SCALE GENOMIC DNA]</scope>
    <source>
        <strain evidence="10 11">LB2</strain>
    </source>
</reference>
<gene>
    <name evidence="10" type="ORF">HYG86_11485</name>
</gene>
<keyword evidence="2" id="KW-1003">Cell membrane</keyword>
<evidence type="ECO:0000313" key="10">
    <source>
        <dbReference type="EMBL" id="QNO15342.1"/>
    </source>
</evidence>
<name>A0A7G9W9I0_ALKCA</name>
<dbReference type="GO" id="GO:0005886">
    <property type="term" value="C:plasma membrane"/>
    <property type="evidence" value="ECO:0007669"/>
    <property type="project" value="UniProtKB-SubCell"/>
</dbReference>
<dbReference type="Pfam" id="PF02687">
    <property type="entry name" value="FtsX"/>
    <property type="match status" value="1"/>
</dbReference>
<dbReference type="InterPro" id="IPR050250">
    <property type="entry name" value="Macrolide_Exporter_MacB"/>
</dbReference>
<evidence type="ECO:0000256" key="4">
    <source>
        <dbReference type="ARBA" id="ARBA00022989"/>
    </source>
</evidence>
<evidence type="ECO:0000259" key="9">
    <source>
        <dbReference type="Pfam" id="PF12704"/>
    </source>
</evidence>
<dbReference type="InterPro" id="IPR025857">
    <property type="entry name" value="MacB_PCD"/>
</dbReference>
<accession>A0A7G9W9I0</accession>
<evidence type="ECO:0000259" key="8">
    <source>
        <dbReference type="Pfam" id="PF02687"/>
    </source>
</evidence>
<evidence type="ECO:0000256" key="2">
    <source>
        <dbReference type="ARBA" id="ARBA00022475"/>
    </source>
</evidence>
<proteinExistence type="inferred from homology"/>
<dbReference type="Pfam" id="PF12704">
    <property type="entry name" value="MacB_PCD"/>
    <property type="match status" value="1"/>
</dbReference>
<organism evidence="10 11">
    <name type="scientific">Alkalicella caledoniensis</name>
    <dbReference type="NCBI Taxonomy" id="2731377"/>
    <lineage>
        <taxon>Bacteria</taxon>
        <taxon>Bacillati</taxon>
        <taxon>Bacillota</taxon>
        <taxon>Clostridia</taxon>
        <taxon>Eubacteriales</taxon>
        <taxon>Proteinivoracaceae</taxon>
        <taxon>Alkalicella</taxon>
    </lineage>
</organism>
<keyword evidence="4 7" id="KW-1133">Transmembrane helix</keyword>
<evidence type="ECO:0000256" key="1">
    <source>
        <dbReference type="ARBA" id="ARBA00004651"/>
    </source>
</evidence>
<feature type="domain" description="ABC3 transporter permease C-terminal" evidence="8">
    <location>
        <begin position="274"/>
        <end position="393"/>
    </location>
</feature>
<comment type="similarity">
    <text evidence="6">Belongs to the ABC-4 integral membrane protein family.</text>
</comment>
<feature type="transmembrane region" description="Helical" evidence="7">
    <location>
        <begin position="365"/>
        <end position="383"/>
    </location>
</feature>
<comment type="subcellular location">
    <subcellularLocation>
        <location evidence="1">Cell membrane</location>
        <topology evidence="1">Multi-pass membrane protein</topology>
    </subcellularLocation>
</comment>
<keyword evidence="3 7" id="KW-0812">Transmembrane</keyword>
<dbReference type="AlphaFoldDB" id="A0A7G9W9I0"/>
<keyword evidence="5 7" id="KW-0472">Membrane</keyword>